<gene>
    <name evidence="1" type="ORF">SMN809_LOCUS50885</name>
</gene>
<sequence>TINITPSMLSGTSQTYSDLKDSISMSSLHSSESLGSVTIPSQAQTFHDVVQFERRSPLVSEQLSSITDLDETIKSPPLKS</sequence>
<proteinExistence type="predicted"/>
<reference evidence="1" key="1">
    <citation type="submission" date="2021-02" db="EMBL/GenBank/DDBJ databases">
        <authorList>
            <person name="Nowell W R."/>
        </authorList>
    </citation>
    <scope>NUCLEOTIDE SEQUENCE</scope>
</reference>
<accession>A0A8S3C7W9</accession>
<dbReference type="Proteomes" id="UP000676336">
    <property type="component" value="Unassembled WGS sequence"/>
</dbReference>
<dbReference type="AlphaFoldDB" id="A0A8S3C7W9"/>
<protein>
    <submittedName>
        <fullName evidence="1">Uncharacterized protein</fullName>
    </submittedName>
</protein>
<feature type="non-terminal residue" evidence="1">
    <location>
        <position position="1"/>
    </location>
</feature>
<feature type="non-terminal residue" evidence="1">
    <location>
        <position position="80"/>
    </location>
</feature>
<evidence type="ECO:0000313" key="1">
    <source>
        <dbReference type="EMBL" id="CAF4882625.1"/>
    </source>
</evidence>
<name>A0A8S3C7W9_9BILA</name>
<evidence type="ECO:0000313" key="2">
    <source>
        <dbReference type="Proteomes" id="UP000676336"/>
    </source>
</evidence>
<dbReference type="EMBL" id="CAJOBI010169274">
    <property type="protein sequence ID" value="CAF4882625.1"/>
    <property type="molecule type" value="Genomic_DNA"/>
</dbReference>
<organism evidence="1 2">
    <name type="scientific">Rotaria magnacalcarata</name>
    <dbReference type="NCBI Taxonomy" id="392030"/>
    <lineage>
        <taxon>Eukaryota</taxon>
        <taxon>Metazoa</taxon>
        <taxon>Spiralia</taxon>
        <taxon>Gnathifera</taxon>
        <taxon>Rotifera</taxon>
        <taxon>Eurotatoria</taxon>
        <taxon>Bdelloidea</taxon>
        <taxon>Philodinida</taxon>
        <taxon>Philodinidae</taxon>
        <taxon>Rotaria</taxon>
    </lineage>
</organism>
<comment type="caution">
    <text evidence="1">The sequence shown here is derived from an EMBL/GenBank/DDBJ whole genome shotgun (WGS) entry which is preliminary data.</text>
</comment>